<accession>A0A4P9WXE2</accession>
<feature type="region of interest" description="Disordered" evidence="1">
    <location>
        <begin position="81"/>
        <end position="219"/>
    </location>
</feature>
<keyword evidence="2" id="KW-0732">Signal</keyword>
<dbReference type="Proteomes" id="UP000268535">
    <property type="component" value="Unassembled WGS sequence"/>
</dbReference>
<protein>
    <submittedName>
        <fullName evidence="3">Uncharacterized protein</fullName>
    </submittedName>
</protein>
<feature type="region of interest" description="Disordered" evidence="1">
    <location>
        <begin position="234"/>
        <end position="327"/>
    </location>
</feature>
<feature type="compositionally biased region" description="Polar residues" evidence="1">
    <location>
        <begin position="309"/>
        <end position="319"/>
    </location>
</feature>
<feature type="compositionally biased region" description="Polar residues" evidence="1">
    <location>
        <begin position="245"/>
        <end position="257"/>
    </location>
</feature>
<organism evidence="3 4">
    <name type="scientific">Caulochytrium protostelioides</name>
    <dbReference type="NCBI Taxonomy" id="1555241"/>
    <lineage>
        <taxon>Eukaryota</taxon>
        <taxon>Fungi</taxon>
        <taxon>Fungi incertae sedis</taxon>
        <taxon>Chytridiomycota</taxon>
        <taxon>Chytridiomycota incertae sedis</taxon>
        <taxon>Chytridiomycetes</taxon>
        <taxon>Caulochytriales</taxon>
        <taxon>Caulochytriaceae</taxon>
        <taxon>Caulochytrium</taxon>
    </lineage>
</organism>
<gene>
    <name evidence="3" type="ORF">CAUPRSCDRAFT_11396</name>
</gene>
<feature type="compositionally biased region" description="Polar residues" evidence="1">
    <location>
        <begin position="191"/>
        <end position="210"/>
    </location>
</feature>
<dbReference type="AlphaFoldDB" id="A0A4P9WXE2"/>
<evidence type="ECO:0000313" key="3">
    <source>
        <dbReference type="EMBL" id="RKO96908.1"/>
    </source>
</evidence>
<sequence>MLMFKRGHERLPSFCLKALFFCLIVTALPLPPPNPSSASKRQSSPDVEAKFLEDLRATLERNELLYDSLREPSAEYWDVDPVTGHLPLPNQEASGEPPIQPNDLHLLQFDDLSARPLSPDSNSPAAEGGYTKGGFGPEGNTYSLTYPLPHHQATFAGPSGDPPYPDDDSLNQLGDFPRPLVDPDTAGDDSSAANTASQVPNWGDDSNPQGLTGPMINPFATDGQSGAYYLDTAGGGSSAANTASQVPNWGDDSNPQGLTGPMINPLATSSRPADHPGKTGLHPTTGSYLPRDQLETTEQSRVSDPVPDSFSTVETTASDRTPEHDKQKRVRYMTLERAYPFMPLDVSQPPGSEAAVRRMVELLLQPDMTFQEFVVRLYTIPLPSSDARERQEVDRVPHMMAINAILLNDVKTHDFEPSEPVERSEGHVNTDDIPDSQFLRKAVSYAEMLQNALIPWFNVHQINLRIQDLNLDVIAIWLYIRYLVVKAQFERLTSLQSEYEAFLNKNLHSNQSSQSLDLFAKVKKYAEERKMEPKAQEILDIFESLGKSLDAIPEFEQKVVVAAFSSLRRRRYVLNINHLPNLMSYLTYKGKYRRPTLGFSDMEPLETTLSKLQGNRDTYIEQFHKHRDLFRELVSKSPYSHISLPIKDIPDPSNALQNPWWYDLHQQFPDNLQSVKQAGKTHSSRSEAVRSFHGAEVATHIPL</sequence>
<feature type="chain" id="PRO_5020695971" evidence="2">
    <location>
        <begin position="28"/>
        <end position="703"/>
    </location>
</feature>
<feature type="signal peptide" evidence="2">
    <location>
        <begin position="1"/>
        <end position="27"/>
    </location>
</feature>
<reference evidence="4" key="1">
    <citation type="journal article" date="2018" name="Nat. Microbiol.">
        <title>Leveraging single-cell genomics to expand the fungal tree of life.</title>
        <authorList>
            <person name="Ahrendt S.R."/>
            <person name="Quandt C.A."/>
            <person name="Ciobanu D."/>
            <person name="Clum A."/>
            <person name="Salamov A."/>
            <person name="Andreopoulos B."/>
            <person name="Cheng J.F."/>
            <person name="Woyke T."/>
            <person name="Pelin A."/>
            <person name="Henrissat B."/>
            <person name="Reynolds N.K."/>
            <person name="Benny G.L."/>
            <person name="Smith M.E."/>
            <person name="James T.Y."/>
            <person name="Grigoriev I.V."/>
        </authorList>
    </citation>
    <scope>NUCLEOTIDE SEQUENCE [LARGE SCALE GENOMIC DNA]</scope>
    <source>
        <strain evidence="4">ATCC 52028</strain>
    </source>
</reference>
<proteinExistence type="predicted"/>
<evidence type="ECO:0000256" key="2">
    <source>
        <dbReference type="SAM" id="SignalP"/>
    </source>
</evidence>
<dbReference type="EMBL" id="ML009532">
    <property type="protein sequence ID" value="RKO96908.1"/>
    <property type="molecule type" value="Genomic_DNA"/>
</dbReference>
<evidence type="ECO:0000313" key="4">
    <source>
        <dbReference type="Proteomes" id="UP000268535"/>
    </source>
</evidence>
<name>A0A4P9WXE2_9FUNG</name>
<evidence type="ECO:0000256" key="1">
    <source>
        <dbReference type="SAM" id="MobiDB-lite"/>
    </source>
</evidence>